<evidence type="ECO:0000256" key="16">
    <source>
        <dbReference type="ARBA" id="ARBA00048026"/>
    </source>
</evidence>
<dbReference type="GO" id="GO:0042773">
    <property type="term" value="P:ATP synthesis coupled electron transport"/>
    <property type="evidence" value="ECO:0007669"/>
    <property type="project" value="InterPro"/>
</dbReference>
<gene>
    <name evidence="17 21" type="primary">ndhF</name>
</gene>
<dbReference type="GO" id="GO:0015990">
    <property type="term" value="P:electron transport coupled proton transport"/>
    <property type="evidence" value="ECO:0007669"/>
    <property type="project" value="TreeGrafter"/>
</dbReference>
<keyword evidence="17" id="KW-0813">Transport</keyword>
<keyword evidence="10" id="KW-1278">Translocase</keyword>
<dbReference type="Pfam" id="PF01010">
    <property type="entry name" value="Proton_antipo_C"/>
    <property type="match status" value="1"/>
</dbReference>
<evidence type="ECO:0000259" key="19">
    <source>
        <dbReference type="Pfam" id="PF00662"/>
    </source>
</evidence>
<dbReference type="GO" id="GO:0008137">
    <property type="term" value="F:NADH dehydrogenase (ubiquinone) activity"/>
    <property type="evidence" value="ECO:0007669"/>
    <property type="project" value="InterPro"/>
</dbReference>
<dbReference type="Pfam" id="PF00361">
    <property type="entry name" value="Proton_antipo_M"/>
    <property type="match status" value="1"/>
</dbReference>
<comment type="subcellular location">
    <subcellularLocation>
        <location evidence="2 17">Plastid</location>
        <location evidence="2 17">Chloroplast thylakoid membrane</location>
        <topology evidence="2 17">Multi-pass membrane protein</topology>
    </subcellularLocation>
</comment>
<keyword evidence="17 21" id="KW-0934">Plastid</keyword>
<comment type="function">
    <text evidence="1 17">NDH shuttles electrons from NAD(P)H:plastoquinone, via FMN and iron-sulfur (Fe-S) centers, to quinones in the photosynthetic chain and possibly in a chloroplast respiratory chain. The immediate electron acceptor for the enzyme in this species is believed to be plastoquinone. Couples the redox reaction to proton translocation, and thus conserves the redox energy in a proton gradient.</text>
</comment>
<dbReference type="RefSeq" id="YP_009547254.1">
    <property type="nucleotide sequence ID" value="NC_040171.1"/>
</dbReference>
<keyword evidence="12 17" id="KW-0520">NAD</keyword>
<dbReference type="PANTHER" id="PTHR42829:SF2">
    <property type="entry name" value="NADH-UBIQUINONE OXIDOREDUCTASE CHAIN 5"/>
    <property type="match status" value="1"/>
</dbReference>
<feature type="transmembrane region" description="Helical" evidence="17">
    <location>
        <begin position="712"/>
        <end position="732"/>
    </location>
</feature>
<feature type="transmembrane region" description="Helical" evidence="17">
    <location>
        <begin position="260"/>
        <end position="281"/>
    </location>
</feature>
<dbReference type="PRINTS" id="PR01434">
    <property type="entry name" value="NADHDHGNASE5"/>
</dbReference>
<evidence type="ECO:0000256" key="8">
    <source>
        <dbReference type="ARBA" id="ARBA00022857"/>
    </source>
</evidence>
<evidence type="ECO:0000256" key="6">
    <source>
        <dbReference type="ARBA" id="ARBA00022692"/>
    </source>
</evidence>
<dbReference type="GO" id="GO:0003954">
    <property type="term" value="F:NADH dehydrogenase activity"/>
    <property type="evidence" value="ECO:0007669"/>
    <property type="project" value="TreeGrafter"/>
</dbReference>
<evidence type="ECO:0000256" key="15">
    <source>
        <dbReference type="ARBA" id="ARBA00047726"/>
    </source>
</evidence>
<dbReference type="GO" id="GO:0009535">
    <property type="term" value="C:chloroplast thylakoid membrane"/>
    <property type="evidence" value="ECO:0007669"/>
    <property type="project" value="UniProtKB-SubCell"/>
</dbReference>
<protein>
    <recommendedName>
        <fullName evidence="5 17">NAD(P)H-quinone oxidoreductase subunit 5, chloroplastic</fullName>
        <ecNumber evidence="17">7.1.1.-</ecNumber>
    </recommendedName>
    <alternativeName>
        <fullName evidence="17">NADH-plastoquinone oxidoreductase subunit 5</fullName>
    </alternativeName>
</protein>
<feature type="transmembrane region" description="Helical" evidence="17">
    <location>
        <begin position="41"/>
        <end position="59"/>
    </location>
</feature>
<evidence type="ECO:0000259" key="20">
    <source>
        <dbReference type="Pfam" id="PF01010"/>
    </source>
</evidence>
<dbReference type="PROSITE" id="PS51257">
    <property type="entry name" value="PROKAR_LIPOPROTEIN"/>
    <property type="match status" value="1"/>
</dbReference>
<dbReference type="PRINTS" id="PR01435">
    <property type="entry name" value="NPOXDRDTASE5"/>
</dbReference>
<dbReference type="InterPro" id="IPR002128">
    <property type="entry name" value="NADH_UbQ_OxRdtase_chlpt_su5_C"/>
</dbReference>
<evidence type="ECO:0000256" key="4">
    <source>
        <dbReference type="ARBA" id="ARBA00011199"/>
    </source>
</evidence>
<dbReference type="Gene3D" id="1.20.5.2700">
    <property type="match status" value="1"/>
</dbReference>
<dbReference type="NCBIfam" id="TIGR01974">
    <property type="entry name" value="NDH_I_L"/>
    <property type="match status" value="1"/>
</dbReference>
<proteinExistence type="inferred from homology"/>
<evidence type="ECO:0000259" key="18">
    <source>
        <dbReference type="Pfam" id="PF00361"/>
    </source>
</evidence>
<evidence type="ECO:0000256" key="3">
    <source>
        <dbReference type="ARBA" id="ARBA00008200"/>
    </source>
</evidence>
<keyword evidence="17 21" id="KW-0150">Chloroplast</keyword>
<dbReference type="GO" id="GO:0048038">
    <property type="term" value="F:quinone binding"/>
    <property type="evidence" value="ECO:0007669"/>
    <property type="project" value="UniProtKB-KW"/>
</dbReference>
<comment type="catalytic activity">
    <reaction evidence="16 17">
        <text>a plastoquinone + NADH + (n+1) H(+)(in) = a plastoquinol + NAD(+) + n H(+)(out)</text>
        <dbReference type="Rhea" id="RHEA:42608"/>
        <dbReference type="Rhea" id="RHEA-COMP:9561"/>
        <dbReference type="Rhea" id="RHEA-COMP:9562"/>
        <dbReference type="ChEBI" id="CHEBI:15378"/>
        <dbReference type="ChEBI" id="CHEBI:17757"/>
        <dbReference type="ChEBI" id="CHEBI:57540"/>
        <dbReference type="ChEBI" id="CHEBI:57945"/>
        <dbReference type="ChEBI" id="CHEBI:62192"/>
    </reaction>
</comment>
<dbReference type="EMBL" id="MH173070">
    <property type="protein sequence ID" value="AYW14910.1"/>
    <property type="molecule type" value="Genomic_DNA"/>
</dbReference>
<name>A0A3G5CPX9_9MONI</name>
<keyword evidence="9 17" id="KW-0618">Plastoquinone</keyword>
<keyword evidence="7 17" id="KW-0874">Quinone</keyword>
<feature type="transmembrane region" description="Helical" evidence="17">
    <location>
        <begin position="7"/>
        <end position="29"/>
    </location>
</feature>
<evidence type="ECO:0000256" key="5">
    <source>
        <dbReference type="ARBA" id="ARBA00018648"/>
    </source>
</evidence>
<evidence type="ECO:0000256" key="2">
    <source>
        <dbReference type="ARBA" id="ARBA00004454"/>
    </source>
</evidence>
<evidence type="ECO:0000256" key="12">
    <source>
        <dbReference type="ARBA" id="ARBA00023027"/>
    </source>
</evidence>
<evidence type="ECO:0000256" key="10">
    <source>
        <dbReference type="ARBA" id="ARBA00022967"/>
    </source>
</evidence>
<feature type="transmembrane region" description="Helical" evidence="17">
    <location>
        <begin position="594"/>
        <end position="616"/>
    </location>
</feature>
<dbReference type="InterPro" id="IPR018393">
    <property type="entry name" value="NADHpl_OxRdtase_5_subgr"/>
</dbReference>
<accession>A0A3G5CPX9</accession>
<evidence type="ECO:0000256" key="7">
    <source>
        <dbReference type="ARBA" id="ARBA00022719"/>
    </source>
</evidence>
<sequence>MKLSNEYAWIIPLCPLVASCSTGSLAFFFPEATVGFRRLCALFNTFALATAMLVSFDLLREQLVNRSIQQYLWVWIPRNDFCVKIGILVDPLTLIMSLLVTTVGVPVMIYSDSYMCHDRGYVRFYAYLSLFTASMSGSVFSPNLVQLYAFWELVGMCSYLLVGFWFARSSAANACQKAFITNRIGDFGLLLGILGIYWTTGSFEISELCDRFVELGEMGFVNPIFANIIALLLFLGPVAKSAQFPLHVWLPDAMEGPTPISALIHAATMVAAGIFLIARIFNLISMLFPAMFIISWVGGITAFLGATLALAQKDLKKGLAYSTMSQLGYMVSALGIGAYRSALFHLVTHAYSKALLFLGAGSVIHSIEKIVGYSPYKSQNMFFMGGLRRYMPITGTTFLPGTLSLCGIPPLACFWSKDEIINESWLHSPFLGLVTSSTAGLTAFYMFRIHLLTFEGDFRTIDRDWTDFNDSPSFSRSISFRGKDELESSINQISQNATSVQYGVTKAKNLFSNRLRDSKRLPKATSGRSCLKPKESGFVMTLPLVALAIPTTLVGLLGIDLAEKTTGFNLLPEWWILPYSFSEVNNYFELLAKIVVNSSGSIGLSIIGIFIAFNIYGQTNITDDKTDFTGSEIVDTNFVSSFGHFIRSWSLNRGYIDYYYDIYSVRILTSFGKSVSRFDQRIIDGFVNTTGVSNLFAGEGIRYGGNGRVSNYLFVLILGIILLILVINFLPFP</sequence>
<dbReference type="PANTHER" id="PTHR42829">
    <property type="entry name" value="NADH-UBIQUINONE OXIDOREDUCTASE CHAIN 5"/>
    <property type="match status" value="1"/>
</dbReference>
<feature type="transmembrane region" description="Helical" evidence="17">
    <location>
        <begin position="179"/>
        <end position="200"/>
    </location>
</feature>
<feature type="transmembrane region" description="Helical" evidence="17">
    <location>
        <begin position="287"/>
        <end position="311"/>
    </location>
</feature>
<comment type="similarity">
    <text evidence="3 17">Belongs to the complex I subunit 5 family.</text>
</comment>
<reference evidence="21" key="1">
    <citation type="journal article" date="2018" name="Genome Biol. Evol.">
        <title>Mobile Elements Shape Plastome Evolution in Ferns.</title>
        <authorList>
            <person name="Robison T.A."/>
            <person name="Grusz A.L."/>
            <person name="Wolf P.G."/>
            <person name="Mower J.P."/>
            <person name="Fauskee B.D."/>
            <person name="Sosa K."/>
            <person name="Schuettpelz E.L."/>
        </authorList>
    </citation>
    <scope>NUCLEOTIDE SEQUENCE</scope>
</reference>
<feature type="transmembrane region" description="Helical" evidence="17">
    <location>
        <begin position="318"/>
        <end position="339"/>
    </location>
</feature>
<dbReference type="InterPro" id="IPR003945">
    <property type="entry name" value="NU5C-like"/>
</dbReference>
<feature type="domain" description="NADH:ubiquinone/plastoquinone oxidoreductase chloroplast chain 5 C-terminal" evidence="20">
    <location>
        <begin position="448"/>
        <end position="679"/>
    </location>
</feature>
<feature type="transmembrane region" description="Helical" evidence="17">
    <location>
        <begin position="95"/>
        <end position="112"/>
    </location>
</feature>
<keyword evidence="8 17" id="KW-0521">NADP</keyword>
<dbReference type="GeneID" id="38664164"/>
<dbReference type="EC" id="7.1.1.-" evidence="17"/>
<feature type="transmembrane region" description="Helical" evidence="17">
    <location>
        <begin position="538"/>
        <end position="559"/>
    </location>
</feature>
<evidence type="ECO:0000256" key="17">
    <source>
        <dbReference type="RuleBase" id="RU364062"/>
    </source>
</evidence>
<dbReference type="NCBIfam" id="NF005141">
    <property type="entry name" value="PRK06590.1"/>
    <property type="match status" value="1"/>
</dbReference>
<comment type="catalytic activity">
    <reaction evidence="15 17">
        <text>a plastoquinone + NADPH + (n+1) H(+)(in) = a plastoquinol + NADP(+) + n H(+)(out)</text>
        <dbReference type="Rhea" id="RHEA:42612"/>
        <dbReference type="Rhea" id="RHEA-COMP:9561"/>
        <dbReference type="Rhea" id="RHEA-COMP:9562"/>
        <dbReference type="ChEBI" id="CHEBI:15378"/>
        <dbReference type="ChEBI" id="CHEBI:17757"/>
        <dbReference type="ChEBI" id="CHEBI:57783"/>
        <dbReference type="ChEBI" id="CHEBI:58349"/>
        <dbReference type="ChEBI" id="CHEBI:62192"/>
    </reaction>
</comment>
<feature type="transmembrane region" description="Helical" evidence="17">
    <location>
        <begin position="351"/>
        <end position="371"/>
    </location>
</feature>
<comment type="subunit">
    <text evidence="4 17">NDH is composed of at least 16 different subunits, 5 of which are encoded in the nucleus.</text>
</comment>
<dbReference type="Pfam" id="PF00662">
    <property type="entry name" value="Proton_antipo_N"/>
    <property type="match status" value="1"/>
</dbReference>
<dbReference type="InterPro" id="IPR001516">
    <property type="entry name" value="Proton_antipo_N"/>
</dbReference>
<feature type="transmembrane region" description="Helical" evidence="17">
    <location>
        <begin position="424"/>
        <end position="447"/>
    </location>
</feature>
<evidence type="ECO:0000256" key="11">
    <source>
        <dbReference type="ARBA" id="ARBA00022989"/>
    </source>
</evidence>
<keyword evidence="6 17" id="KW-0812">Transmembrane</keyword>
<feature type="transmembrane region" description="Helical" evidence="17">
    <location>
        <begin position="148"/>
        <end position="167"/>
    </location>
</feature>
<evidence type="ECO:0000256" key="14">
    <source>
        <dbReference type="ARBA" id="ARBA00023136"/>
    </source>
</evidence>
<evidence type="ECO:0000256" key="1">
    <source>
        <dbReference type="ARBA" id="ARBA00004059"/>
    </source>
</evidence>
<evidence type="ECO:0000256" key="13">
    <source>
        <dbReference type="ARBA" id="ARBA00023078"/>
    </source>
</evidence>
<geneLocation type="chloroplast" evidence="21"/>
<feature type="domain" description="NADH-Ubiquinone oxidoreductase (complex I) chain 5 N-terminal" evidence="19">
    <location>
        <begin position="75"/>
        <end position="125"/>
    </location>
</feature>
<feature type="transmembrane region" description="Helical" evidence="17">
    <location>
        <begin position="392"/>
        <end position="412"/>
    </location>
</feature>
<feature type="transmembrane region" description="Helical" evidence="17">
    <location>
        <begin position="220"/>
        <end position="239"/>
    </location>
</feature>
<dbReference type="AlphaFoldDB" id="A0A3G5CPX9"/>
<keyword evidence="13 17" id="KW-0793">Thylakoid</keyword>
<evidence type="ECO:0000313" key="21">
    <source>
        <dbReference type="EMBL" id="AYW14910.1"/>
    </source>
</evidence>
<organism evidence="21">
    <name type="scientific">Pentagramma triangularis</name>
    <dbReference type="NCBI Taxonomy" id="451078"/>
    <lineage>
        <taxon>Eukaryota</taxon>
        <taxon>Viridiplantae</taxon>
        <taxon>Streptophyta</taxon>
        <taxon>Embryophyta</taxon>
        <taxon>Tracheophyta</taxon>
        <taxon>Polypodiopsida</taxon>
        <taxon>Polypodiidae</taxon>
        <taxon>Polypodiales</taxon>
        <taxon>Pteridineae</taxon>
        <taxon>Pteridaceae</taxon>
        <taxon>Cheilanthoideae</taxon>
        <taxon>Pentagramma</taxon>
    </lineage>
</organism>
<dbReference type="InterPro" id="IPR001750">
    <property type="entry name" value="ND/Mrp_TM"/>
</dbReference>
<evidence type="ECO:0000256" key="9">
    <source>
        <dbReference type="ARBA" id="ARBA00022957"/>
    </source>
</evidence>
<keyword evidence="11 17" id="KW-1133">Transmembrane helix</keyword>
<keyword evidence="14 17" id="KW-0472">Membrane</keyword>
<feature type="domain" description="NADH:quinone oxidoreductase/Mrp antiporter transmembrane" evidence="18">
    <location>
        <begin position="141"/>
        <end position="441"/>
    </location>
</feature>